<organism evidence="2 3">
    <name type="scientific">Exophiala aquamarina CBS 119918</name>
    <dbReference type="NCBI Taxonomy" id="1182545"/>
    <lineage>
        <taxon>Eukaryota</taxon>
        <taxon>Fungi</taxon>
        <taxon>Dikarya</taxon>
        <taxon>Ascomycota</taxon>
        <taxon>Pezizomycotina</taxon>
        <taxon>Eurotiomycetes</taxon>
        <taxon>Chaetothyriomycetidae</taxon>
        <taxon>Chaetothyriales</taxon>
        <taxon>Herpotrichiellaceae</taxon>
        <taxon>Exophiala</taxon>
    </lineage>
</organism>
<dbReference type="InterPro" id="IPR036941">
    <property type="entry name" value="Rcpt_L-dom_sf"/>
</dbReference>
<dbReference type="EMBL" id="AMGV01000005">
    <property type="protein sequence ID" value="KEF56539.1"/>
    <property type="molecule type" value="Genomic_DNA"/>
</dbReference>
<dbReference type="SUPFAM" id="SSF52058">
    <property type="entry name" value="L domain-like"/>
    <property type="match status" value="2"/>
</dbReference>
<reference evidence="2 3" key="1">
    <citation type="submission" date="2013-03" db="EMBL/GenBank/DDBJ databases">
        <title>The Genome Sequence of Exophiala aquamarina CBS 119918.</title>
        <authorList>
            <consortium name="The Broad Institute Genomics Platform"/>
            <person name="Cuomo C."/>
            <person name="de Hoog S."/>
            <person name="Gorbushina A."/>
            <person name="Walker B."/>
            <person name="Young S.K."/>
            <person name="Zeng Q."/>
            <person name="Gargeya S."/>
            <person name="Fitzgerald M."/>
            <person name="Haas B."/>
            <person name="Abouelleil A."/>
            <person name="Allen A.W."/>
            <person name="Alvarado L."/>
            <person name="Arachchi H.M."/>
            <person name="Berlin A.M."/>
            <person name="Chapman S.B."/>
            <person name="Gainer-Dewar J."/>
            <person name="Goldberg J."/>
            <person name="Griggs A."/>
            <person name="Gujja S."/>
            <person name="Hansen M."/>
            <person name="Howarth C."/>
            <person name="Imamovic A."/>
            <person name="Ireland A."/>
            <person name="Larimer J."/>
            <person name="McCowan C."/>
            <person name="Murphy C."/>
            <person name="Pearson M."/>
            <person name="Poon T.W."/>
            <person name="Priest M."/>
            <person name="Roberts A."/>
            <person name="Saif S."/>
            <person name="Shea T."/>
            <person name="Sisk P."/>
            <person name="Sykes S."/>
            <person name="Wortman J."/>
            <person name="Nusbaum C."/>
            <person name="Birren B."/>
        </authorList>
    </citation>
    <scope>NUCLEOTIDE SEQUENCE [LARGE SCALE GENOMIC DNA]</scope>
    <source>
        <strain evidence="2 3">CBS 119918</strain>
    </source>
</reference>
<dbReference type="RefSeq" id="XP_013259129.1">
    <property type="nucleotide sequence ID" value="XM_013403675.1"/>
</dbReference>
<dbReference type="VEuPathDB" id="FungiDB:A1O9_06727"/>
<feature type="non-terminal residue" evidence="2">
    <location>
        <position position="341"/>
    </location>
</feature>
<dbReference type="OrthoDB" id="536881at2759"/>
<feature type="region of interest" description="Disordered" evidence="1">
    <location>
        <begin position="312"/>
        <end position="341"/>
    </location>
</feature>
<dbReference type="STRING" id="1182545.A0A072P8U2"/>
<dbReference type="AlphaFoldDB" id="A0A072P8U2"/>
<evidence type="ECO:0000313" key="3">
    <source>
        <dbReference type="Proteomes" id="UP000027920"/>
    </source>
</evidence>
<dbReference type="Gene3D" id="3.80.20.20">
    <property type="entry name" value="Receptor L-domain"/>
    <property type="match status" value="1"/>
</dbReference>
<feature type="non-terminal residue" evidence="2">
    <location>
        <position position="1"/>
    </location>
</feature>
<comment type="caution">
    <text evidence="2">The sequence shown here is derived from an EMBL/GenBank/DDBJ whole genome shotgun (WGS) entry which is preliminary data.</text>
</comment>
<proteinExistence type="predicted"/>
<dbReference type="GeneID" id="25281643"/>
<keyword evidence="3" id="KW-1185">Reference proteome</keyword>
<dbReference type="HOGENOM" id="CLU_035846_0_1_1"/>
<sequence length="341" mass="35221">CDGPSITISSTADATAISNCGNYNGDIIIADSTSGALALAGISHLKGDLTCNNATKLDEISFAGLVTISGSFILKGLPVLSGLKFDSLMEVAGDILWADLPALQGLDFATGIVTADRVSISNTALRELSGLELTTCNALEVSNNPDLAAVNFNDLTNTTNSISISANSPSLEVNLQRLTISRGITLQNANTLDVPLLETLTGTLNLSENSFGSFSAPSLTLAVDMFITGNPLLSSLMFQLLPGISGDLIITNNSRLGAIAFPDLQRVAGNVNVTGQFSRADFPVISSIQGDAIIETSIDNSTICEQFNRTGDGSCTTGTEPPESVSIDTSTNSTSSGGSNT</sequence>
<dbReference type="Proteomes" id="UP000027920">
    <property type="component" value="Unassembled WGS sequence"/>
</dbReference>
<protein>
    <recommendedName>
        <fullName evidence="4">Receptor L-domain domain-containing protein</fullName>
    </recommendedName>
</protein>
<gene>
    <name evidence="2" type="ORF">A1O9_06727</name>
</gene>
<evidence type="ECO:0000256" key="1">
    <source>
        <dbReference type="SAM" id="MobiDB-lite"/>
    </source>
</evidence>
<name>A0A072P8U2_9EURO</name>
<evidence type="ECO:0008006" key="4">
    <source>
        <dbReference type="Google" id="ProtNLM"/>
    </source>
</evidence>
<evidence type="ECO:0000313" key="2">
    <source>
        <dbReference type="EMBL" id="KEF56539.1"/>
    </source>
</evidence>
<accession>A0A072P8U2</accession>
<feature type="compositionally biased region" description="Low complexity" evidence="1">
    <location>
        <begin position="329"/>
        <end position="341"/>
    </location>
</feature>